<evidence type="ECO:0000256" key="13">
    <source>
        <dbReference type="PIRNR" id="PIRNR001365"/>
    </source>
</evidence>
<dbReference type="Proteomes" id="UP000766570">
    <property type="component" value="Unassembled WGS sequence"/>
</dbReference>
<protein>
    <recommendedName>
        <fullName evidence="4 12">4-hydroxy-tetrahydrodipicolinate synthase</fullName>
        <shortName evidence="12">HTPA synthase</shortName>
        <ecNumber evidence="4 12">4.3.3.7</ecNumber>
    </recommendedName>
</protein>
<dbReference type="GO" id="GO:0008840">
    <property type="term" value="F:4-hydroxy-tetrahydrodipicolinate synthase activity"/>
    <property type="evidence" value="ECO:0007669"/>
    <property type="project" value="UniProtKB-EC"/>
</dbReference>
<feature type="active site" description="Proton donor/acceptor" evidence="12">
    <location>
        <position position="146"/>
    </location>
</feature>
<dbReference type="EC" id="4.3.3.7" evidence="4 12"/>
<dbReference type="SUPFAM" id="SSF51569">
    <property type="entry name" value="Aldolase"/>
    <property type="match status" value="1"/>
</dbReference>
<comment type="caution">
    <text evidence="14">The sequence shown here is derived from an EMBL/GenBank/DDBJ whole genome shotgun (WGS) entry which is preliminary data.</text>
</comment>
<keyword evidence="8 12" id="KW-0457">Lysine biosynthesis</keyword>
<keyword evidence="7 12" id="KW-0220">Diaminopimelate biosynthesis</keyword>
<accession>A0ABS4WHR0</accession>
<comment type="function">
    <text evidence="1 12">Catalyzes the condensation of (S)-aspartate-beta-semialdehyde [(S)-ASA] and pyruvate to 4-hydroxy-tetrahydrodipicolinate (HTPA).</text>
</comment>
<evidence type="ECO:0000256" key="3">
    <source>
        <dbReference type="ARBA" id="ARBA00007592"/>
    </source>
</evidence>
<dbReference type="InterPro" id="IPR020625">
    <property type="entry name" value="Schiff_base-form_aldolases_AS"/>
</dbReference>
<keyword evidence="15" id="KW-1185">Reference proteome</keyword>
<feature type="binding site" evidence="12">
    <location>
        <position position="214"/>
    </location>
    <ligand>
        <name>pyruvate</name>
        <dbReference type="ChEBI" id="CHEBI:15361"/>
    </ligand>
</feature>
<dbReference type="InterPro" id="IPR002220">
    <property type="entry name" value="DapA-like"/>
</dbReference>
<comment type="subcellular location">
    <subcellularLocation>
        <location evidence="12">Cytoplasm</location>
    </subcellularLocation>
</comment>
<dbReference type="PANTHER" id="PTHR12128">
    <property type="entry name" value="DIHYDRODIPICOLINATE SYNTHASE"/>
    <property type="match status" value="1"/>
</dbReference>
<dbReference type="PIRSF" id="PIRSF001365">
    <property type="entry name" value="DHDPS"/>
    <property type="match status" value="1"/>
</dbReference>
<evidence type="ECO:0000256" key="9">
    <source>
        <dbReference type="ARBA" id="ARBA00023239"/>
    </source>
</evidence>
<evidence type="ECO:0000256" key="6">
    <source>
        <dbReference type="ARBA" id="ARBA00022605"/>
    </source>
</evidence>
<evidence type="ECO:0000313" key="15">
    <source>
        <dbReference type="Proteomes" id="UP000766570"/>
    </source>
</evidence>
<keyword evidence="5 12" id="KW-0963">Cytoplasm</keyword>
<comment type="pathway">
    <text evidence="2 12">Amino-acid biosynthesis; L-lysine biosynthesis via DAP pathway; (S)-tetrahydrodipicolinate from L-aspartate: step 3/4.</text>
</comment>
<evidence type="ECO:0000256" key="5">
    <source>
        <dbReference type="ARBA" id="ARBA00022490"/>
    </source>
</evidence>
<comment type="catalytic activity">
    <reaction evidence="11 12">
        <text>L-aspartate 4-semialdehyde + pyruvate = (2S,4S)-4-hydroxy-2,3,4,5-tetrahydrodipicolinate + H2O + H(+)</text>
        <dbReference type="Rhea" id="RHEA:34171"/>
        <dbReference type="ChEBI" id="CHEBI:15361"/>
        <dbReference type="ChEBI" id="CHEBI:15377"/>
        <dbReference type="ChEBI" id="CHEBI:15378"/>
        <dbReference type="ChEBI" id="CHEBI:67139"/>
        <dbReference type="ChEBI" id="CHEBI:537519"/>
        <dbReference type="EC" id="4.3.3.7"/>
    </reaction>
</comment>
<organism evidence="14 15">
    <name type="scientific">Paeniglutamicibacter psychrophenolicus</name>
    <dbReference type="NCBI Taxonomy" id="257454"/>
    <lineage>
        <taxon>Bacteria</taxon>
        <taxon>Bacillati</taxon>
        <taxon>Actinomycetota</taxon>
        <taxon>Actinomycetes</taxon>
        <taxon>Micrococcales</taxon>
        <taxon>Micrococcaceae</taxon>
        <taxon>Paeniglutamicibacter</taxon>
    </lineage>
</organism>
<feature type="active site" description="Schiff-base intermediate with substrate" evidence="12">
    <location>
        <position position="174"/>
    </location>
</feature>
<sequence>MAETALHTPGKNYTFGTVLTAMVTPFKENGEVDYESAAKLATKLVDDGCDGLVVTGTTGETSTLTDEENLGMFKAVKDAVGDRCKVIAGTGTNDTAHSIQLSKRAAEIGVDGLLIVTPYYNKPSQAGIQAHFEAIASATELPVMLYDIPGRAGIAIAPETIIALSKHPKIVALKDAKADYQSTTTVLANTDLDVYSGDDGLTLPLMAAGAVGVVSVTAHVAAAKYRILVDAMLAGDLATARAAHFELDPIQRAVMSHVQGAVAAKHILNWQGVLPNTVVRLPLVAPSETELETIRTDLREGGWEI</sequence>
<comment type="caution">
    <text evidence="12">Was originally thought to be a dihydrodipicolinate synthase (DHDPS), catalyzing the condensation of (S)-aspartate-beta-semialdehyde [(S)-ASA] and pyruvate to dihydrodipicolinate (DHDP). However, it was shown in E.coli that the product of the enzymatic reaction is not dihydrodipicolinate but in fact (4S)-4-hydroxy-2,3,4,5-tetrahydro-(2S)-dipicolinic acid (HTPA), and that the consecutive dehydration reaction leading to DHDP is not spontaneous but catalyzed by DapB.</text>
</comment>
<keyword evidence="6 12" id="KW-0028">Amino-acid biosynthesis</keyword>
<proteinExistence type="inferred from homology"/>
<reference evidence="14 15" key="1">
    <citation type="submission" date="2021-03" db="EMBL/GenBank/DDBJ databases">
        <title>Sequencing the genomes of 1000 actinobacteria strains.</title>
        <authorList>
            <person name="Klenk H.-P."/>
        </authorList>
    </citation>
    <scope>NUCLEOTIDE SEQUENCE [LARGE SCALE GENOMIC DNA]</scope>
    <source>
        <strain evidence="14 15">DSM 15454</strain>
    </source>
</reference>
<evidence type="ECO:0000256" key="1">
    <source>
        <dbReference type="ARBA" id="ARBA00003294"/>
    </source>
</evidence>
<dbReference type="PANTHER" id="PTHR12128:SF66">
    <property type="entry name" value="4-HYDROXY-2-OXOGLUTARATE ALDOLASE, MITOCHONDRIAL"/>
    <property type="match status" value="1"/>
</dbReference>
<dbReference type="PRINTS" id="PR00146">
    <property type="entry name" value="DHPICSNTHASE"/>
</dbReference>
<dbReference type="SMART" id="SM01130">
    <property type="entry name" value="DHDPS"/>
    <property type="match status" value="1"/>
</dbReference>
<dbReference type="Gene3D" id="3.20.20.70">
    <property type="entry name" value="Aldolase class I"/>
    <property type="match status" value="1"/>
</dbReference>
<evidence type="ECO:0000313" key="14">
    <source>
        <dbReference type="EMBL" id="MBP2375551.1"/>
    </source>
</evidence>
<feature type="site" description="Part of a proton relay during catalysis" evidence="12">
    <location>
        <position position="120"/>
    </location>
</feature>
<keyword evidence="9 12" id="KW-0456">Lyase</keyword>
<dbReference type="InterPro" id="IPR013785">
    <property type="entry name" value="Aldolase_TIM"/>
</dbReference>
<evidence type="ECO:0000256" key="11">
    <source>
        <dbReference type="ARBA" id="ARBA00047836"/>
    </source>
</evidence>
<name>A0ABS4WHR0_9MICC</name>
<feature type="binding site" evidence="12">
    <location>
        <position position="58"/>
    </location>
    <ligand>
        <name>pyruvate</name>
        <dbReference type="ChEBI" id="CHEBI:15361"/>
    </ligand>
</feature>
<evidence type="ECO:0000256" key="7">
    <source>
        <dbReference type="ARBA" id="ARBA00022915"/>
    </source>
</evidence>
<dbReference type="InterPro" id="IPR005263">
    <property type="entry name" value="DapA"/>
</dbReference>
<evidence type="ECO:0000256" key="4">
    <source>
        <dbReference type="ARBA" id="ARBA00012086"/>
    </source>
</evidence>
<evidence type="ECO:0000256" key="2">
    <source>
        <dbReference type="ARBA" id="ARBA00005120"/>
    </source>
</evidence>
<gene>
    <name evidence="12" type="primary">dapA</name>
    <name evidence="14" type="ORF">JOF46_003463</name>
</gene>
<dbReference type="RefSeq" id="WP_209909370.1">
    <property type="nucleotide sequence ID" value="NZ_BAAAMI010000013.1"/>
</dbReference>
<dbReference type="NCBIfam" id="TIGR00674">
    <property type="entry name" value="dapA"/>
    <property type="match status" value="1"/>
</dbReference>
<dbReference type="Pfam" id="PF00701">
    <property type="entry name" value="DHDPS"/>
    <property type="match status" value="1"/>
</dbReference>
<feature type="site" description="Part of a proton relay during catalysis" evidence="12">
    <location>
        <position position="57"/>
    </location>
</feature>
<keyword evidence="10 12" id="KW-0704">Schiff base</keyword>
<evidence type="ECO:0000256" key="8">
    <source>
        <dbReference type="ARBA" id="ARBA00023154"/>
    </source>
</evidence>
<dbReference type="EMBL" id="JAGIOE010000001">
    <property type="protein sequence ID" value="MBP2375551.1"/>
    <property type="molecule type" value="Genomic_DNA"/>
</dbReference>
<dbReference type="PROSITE" id="PS00666">
    <property type="entry name" value="DHDPS_2"/>
    <property type="match status" value="1"/>
</dbReference>
<comment type="similarity">
    <text evidence="3 12 13">Belongs to the DapA family.</text>
</comment>
<evidence type="ECO:0000256" key="12">
    <source>
        <dbReference type="HAMAP-Rule" id="MF_00418"/>
    </source>
</evidence>
<dbReference type="HAMAP" id="MF_00418">
    <property type="entry name" value="DapA"/>
    <property type="match status" value="1"/>
</dbReference>
<dbReference type="CDD" id="cd00950">
    <property type="entry name" value="DHDPS"/>
    <property type="match status" value="1"/>
</dbReference>
<comment type="subunit">
    <text evidence="12">Homotetramer; dimer of dimers.</text>
</comment>
<evidence type="ECO:0000256" key="10">
    <source>
        <dbReference type="ARBA" id="ARBA00023270"/>
    </source>
</evidence>